<gene>
    <name evidence="2" type="ORF">R3P38DRAFT_3043587</name>
</gene>
<reference evidence="2 3" key="1">
    <citation type="journal article" date="2024" name="J Genomics">
        <title>Draft genome sequencing and assembly of Favolaschia claudopus CIRM-BRFM 2984 isolated from oak limbs.</title>
        <authorList>
            <person name="Navarro D."/>
            <person name="Drula E."/>
            <person name="Chaduli D."/>
            <person name="Cazenave R."/>
            <person name="Ahrendt S."/>
            <person name="Wang J."/>
            <person name="Lipzen A."/>
            <person name="Daum C."/>
            <person name="Barry K."/>
            <person name="Grigoriev I.V."/>
            <person name="Favel A."/>
            <person name="Rosso M.N."/>
            <person name="Martin F."/>
        </authorList>
    </citation>
    <scope>NUCLEOTIDE SEQUENCE [LARGE SCALE GENOMIC DNA]</scope>
    <source>
        <strain evidence="2 3">CIRM-BRFM 2984</strain>
    </source>
</reference>
<feature type="region of interest" description="Disordered" evidence="1">
    <location>
        <begin position="71"/>
        <end position="96"/>
    </location>
</feature>
<proteinExistence type="predicted"/>
<evidence type="ECO:0000313" key="2">
    <source>
        <dbReference type="EMBL" id="KAK7002028.1"/>
    </source>
</evidence>
<name>A0AAW0A8Q8_9AGAR</name>
<protein>
    <submittedName>
        <fullName evidence="2">Uncharacterized protein</fullName>
    </submittedName>
</protein>
<evidence type="ECO:0000313" key="3">
    <source>
        <dbReference type="Proteomes" id="UP001362999"/>
    </source>
</evidence>
<dbReference type="Proteomes" id="UP001362999">
    <property type="component" value="Unassembled WGS sequence"/>
</dbReference>
<keyword evidence="3" id="KW-1185">Reference proteome</keyword>
<dbReference type="EMBL" id="JAWWNJ010000080">
    <property type="protein sequence ID" value="KAK7002028.1"/>
    <property type="molecule type" value="Genomic_DNA"/>
</dbReference>
<dbReference type="AlphaFoldDB" id="A0AAW0A8Q8"/>
<accession>A0AAW0A8Q8</accession>
<sequence length="205" mass="21917">MTAFETVSTKLGVFCALVTITRIKSGNLVLPGERRYDIPAEEEAPPPYRKPDSLPPYIEVAAPIYPDICSSSGTSTEPTQQGDCEAGSETSPPMHQADVTASASCALPGTITRSSSHTNGPVPRPKAVSLKRLVAFSRNLRCKLGICGKHSKCDCALARISSLSFERLEADEQSIVCALWTLTGVPGAYDAARIVQPIQIEITIN</sequence>
<evidence type="ECO:0000256" key="1">
    <source>
        <dbReference type="SAM" id="MobiDB-lite"/>
    </source>
</evidence>
<comment type="caution">
    <text evidence="2">The sequence shown here is derived from an EMBL/GenBank/DDBJ whole genome shotgun (WGS) entry which is preliminary data.</text>
</comment>
<organism evidence="2 3">
    <name type="scientific">Favolaschia claudopus</name>
    <dbReference type="NCBI Taxonomy" id="2862362"/>
    <lineage>
        <taxon>Eukaryota</taxon>
        <taxon>Fungi</taxon>
        <taxon>Dikarya</taxon>
        <taxon>Basidiomycota</taxon>
        <taxon>Agaricomycotina</taxon>
        <taxon>Agaricomycetes</taxon>
        <taxon>Agaricomycetidae</taxon>
        <taxon>Agaricales</taxon>
        <taxon>Marasmiineae</taxon>
        <taxon>Mycenaceae</taxon>
        <taxon>Favolaschia</taxon>
    </lineage>
</organism>